<evidence type="ECO:0000256" key="1">
    <source>
        <dbReference type="ARBA" id="ARBA00004442"/>
    </source>
</evidence>
<comment type="subcellular location">
    <subcellularLocation>
        <location evidence="1">Cell outer membrane</location>
    </subcellularLocation>
</comment>
<dbReference type="EMBL" id="CP139558">
    <property type="protein sequence ID" value="WPU92714.1"/>
    <property type="molecule type" value="Genomic_DNA"/>
</dbReference>
<dbReference type="RefSeq" id="WP_321561874.1">
    <property type="nucleotide sequence ID" value="NZ_CP139558.1"/>
</dbReference>
<dbReference type="Proteomes" id="UP001324380">
    <property type="component" value="Chromosome"/>
</dbReference>
<evidence type="ECO:0000256" key="4">
    <source>
        <dbReference type="ARBA" id="ARBA00023136"/>
    </source>
</evidence>
<dbReference type="Pfam" id="PF14322">
    <property type="entry name" value="SusD-like_3"/>
    <property type="match status" value="1"/>
</dbReference>
<dbReference type="Pfam" id="PF07980">
    <property type="entry name" value="SusD_RagB"/>
    <property type="match status" value="1"/>
</dbReference>
<dbReference type="Gene3D" id="1.25.40.390">
    <property type="match status" value="1"/>
</dbReference>
<accession>A0ABZ0THQ9</accession>
<reference evidence="8 9" key="1">
    <citation type="submission" date="2023-11" db="EMBL/GenBank/DDBJ databases">
        <title>Analysis of the Genomes of Mucilaginibacter gossypii cycad 4 and M. sabulilitoris SNA2: microbes with the potential for plant growth promotion.</title>
        <authorList>
            <person name="Hirsch A.M."/>
            <person name="Humm E."/>
            <person name="Rubbi M."/>
            <person name="Del Vecchio G."/>
            <person name="Ha S.M."/>
            <person name="Pellegrini M."/>
            <person name="Gunsalus R.P."/>
        </authorList>
    </citation>
    <scope>NUCLEOTIDE SEQUENCE [LARGE SCALE GENOMIC DNA]</scope>
    <source>
        <strain evidence="8 9">SNA2</strain>
    </source>
</reference>
<feature type="domain" description="RagB/SusD" evidence="6">
    <location>
        <begin position="272"/>
        <end position="553"/>
    </location>
</feature>
<evidence type="ECO:0000256" key="2">
    <source>
        <dbReference type="ARBA" id="ARBA00006275"/>
    </source>
</evidence>
<keyword evidence="4" id="KW-0472">Membrane</keyword>
<dbReference type="InterPro" id="IPR033985">
    <property type="entry name" value="SusD-like_N"/>
</dbReference>
<dbReference type="PROSITE" id="PS51257">
    <property type="entry name" value="PROKAR_LIPOPROTEIN"/>
    <property type="match status" value="1"/>
</dbReference>
<protein>
    <submittedName>
        <fullName evidence="8">RagB/SusD family nutrient uptake outer membrane protein</fullName>
    </submittedName>
</protein>
<dbReference type="InterPro" id="IPR012944">
    <property type="entry name" value="SusD_RagB_dom"/>
</dbReference>
<evidence type="ECO:0000313" key="9">
    <source>
        <dbReference type="Proteomes" id="UP001324380"/>
    </source>
</evidence>
<keyword evidence="5" id="KW-0998">Cell outer membrane</keyword>
<evidence type="ECO:0000259" key="6">
    <source>
        <dbReference type="Pfam" id="PF07980"/>
    </source>
</evidence>
<organism evidence="8 9">
    <name type="scientific">Mucilaginibacter sabulilitoris</name>
    <dbReference type="NCBI Taxonomy" id="1173583"/>
    <lineage>
        <taxon>Bacteria</taxon>
        <taxon>Pseudomonadati</taxon>
        <taxon>Bacteroidota</taxon>
        <taxon>Sphingobacteriia</taxon>
        <taxon>Sphingobacteriales</taxon>
        <taxon>Sphingobacteriaceae</taxon>
        <taxon>Mucilaginibacter</taxon>
    </lineage>
</organism>
<proteinExistence type="inferred from homology"/>
<dbReference type="InterPro" id="IPR011990">
    <property type="entry name" value="TPR-like_helical_dom_sf"/>
</dbReference>
<feature type="domain" description="SusD-like N-terminal" evidence="7">
    <location>
        <begin position="110"/>
        <end position="226"/>
    </location>
</feature>
<dbReference type="SUPFAM" id="SSF48452">
    <property type="entry name" value="TPR-like"/>
    <property type="match status" value="1"/>
</dbReference>
<sequence>MKAIKLIFITIVCISAISCNDKVLDVTPTDQLTDASVFSTPENAGLFLNDIYNSLNPGPWSSVFTLLPTEISNDPLDNYSDNSVSGPLAGIPSYQAFANGGYGATVPIFDKQWQNMYANIRKCNLFITKLTPATFDEATKKSYIAQARFLRAYYYKSLIDLYGGVPLILKALNQSTDGDAIFYPRNTYEECVSFIEKECEDIQADLPLTVTGNNIGRATKGAALALEGEEELYAGKWQNAAATNLKIMNLGAGYDLFGDYAGIFYSANDDNKEVVFDIQYAPIIKGTSRDSYWGPVQVTDGTGYGAVNPTQDLVDSYEFLDGKTEAEGSAMFDPANPYNNRDKRFAASIIYDGCTWRNGVIYTRAGIPNNRNVFDPSGAGGSTRSGYFLRKLLDPAIVPGSANIGTRTGGANAIIWRYAEILLNYAEAKNEVSGPEQSVYDAVNKVRARGGLPNLPGGLSQDQLRQRIRRERRIELAFEGKRLFDLWRWRIADQVFSKPLRAMKITGTGTALTYEKVNIGGGQIIFKPAKNYLMPIPQTVIAQNSKITQNPGY</sequence>
<keyword evidence="3" id="KW-0732">Signal</keyword>
<evidence type="ECO:0000256" key="3">
    <source>
        <dbReference type="ARBA" id="ARBA00022729"/>
    </source>
</evidence>
<evidence type="ECO:0000259" key="7">
    <source>
        <dbReference type="Pfam" id="PF14322"/>
    </source>
</evidence>
<evidence type="ECO:0000313" key="8">
    <source>
        <dbReference type="EMBL" id="WPU92714.1"/>
    </source>
</evidence>
<gene>
    <name evidence="8" type="ORF">SNE25_25655</name>
</gene>
<keyword evidence="9" id="KW-1185">Reference proteome</keyword>
<name>A0ABZ0THQ9_9SPHI</name>
<evidence type="ECO:0000256" key="5">
    <source>
        <dbReference type="ARBA" id="ARBA00023237"/>
    </source>
</evidence>
<comment type="similarity">
    <text evidence="2">Belongs to the SusD family.</text>
</comment>